<name>A0A8J2LK17_9HEXA</name>
<gene>
    <name evidence="1" type="ORF">AFUS01_LOCUS41371</name>
</gene>
<evidence type="ECO:0000313" key="2">
    <source>
        <dbReference type="Proteomes" id="UP000708208"/>
    </source>
</evidence>
<comment type="caution">
    <text evidence="1">The sequence shown here is derived from an EMBL/GenBank/DDBJ whole genome shotgun (WGS) entry which is preliminary data.</text>
</comment>
<dbReference type="EMBL" id="CAJVCH010561292">
    <property type="protein sequence ID" value="CAG7831637.1"/>
    <property type="molecule type" value="Genomic_DNA"/>
</dbReference>
<accession>A0A8J2LK17</accession>
<sequence>MNSFNLLDDDLDFESITGDVPGELEWDVSSVSSVGSCDNLVLSNSDECCEISSDEDFDFVEQIND</sequence>
<keyword evidence="2" id="KW-1185">Reference proteome</keyword>
<protein>
    <submittedName>
        <fullName evidence="1">Uncharacterized protein</fullName>
    </submittedName>
</protein>
<evidence type="ECO:0000313" key="1">
    <source>
        <dbReference type="EMBL" id="CAG7831637.1"/>
    </source>
</evidence>
<dbReference type="Proteomes" id="UP000708208">
    <property type="component" value="Unassembled WGS sequence"/>
</dbReference>
<proteinExistence type="predicted"/>
<organism evidence="1 2">
    <name type="scientific">Allacma fusca</name>
    <dbReference type="NCBI Taxonomy" id="39272"/>
    <lineage>
        <taxon>Eukaryota</taxon>
        <taxon>Metazoa</taxon>
        <taxon>Ecdysozoa</taxon>
        <taxon>Arthropoda</taxon>
        <taxon>Hexapoda</taxon>
        <taxon>Collembola</taxon>
        <taxon>Symphypleona</taxon>
        <taxon>Sminthuridae</taxon>
        <taxon>Allacma</taxon>
    </lineage>
</organism>
<dbReference type="AlphaFoldDB" id="A0A8J2LK17"/>
<feature type="non-terminal residue" evidence="1">
    <location>
        <position position="1"/>
    </location>
</feature>
<reference evidence="1" key="1">
    <citation type="submission" date="2021-06" db="EMBL/GenBank/DDBJ databases">
        <authorList>
            <person name="Hodson N. C."/>
            <person name="Mongue J. A."/>
            <person name="Jaron S. K."/>
        </authorList>
    </citation>
    <scope>NUCLEOTIDE SEQUENCE</scope>
</reference>